<protein>
    <submittedName>
        <fullName evidence="1">ABC transporter substrate-binding protein</fullName>
    </submittedName>
</protein>
<evidence type="ECO:0000313" key="1">
    <source>
        <dbReference type="EMBL" id="PHV69629.1"/>
    </source>
</evidence>
<sequence length="468" mass="51718">MKKKLLTLLMVITLPFGVVACGSSKTEPAESATPATQKSATAETKDSTAGEKVHLTYALWGGEDEAKNTQKTIDKFNASQDRIEVECMPIPWETYMEKLNTMAAAGQLPDCAIMSEAGVIQWAEQGMLYDISKMYDGSEARPLDSLAFTYQGKPVAYSTAFESLLLYYNKDMFDKAGIPYPSANADEAWTWDEFVEVAKKLTLDKNGKTPNDPGFDKDNIVQYGCMIENLTWQLEVWCLSNGSGFYSEDGSKVIINDPAAIEALQKIADLYLVEHVAPLSSGLTDDGVQRSLIAGTCAMTTNGAWNIGTCLAAAREEGLNYGVGVLPYMKEKVTINTGGPNVVFSQTKHPEEAMEFLKWYALEENNWDALIATGIWMPTLDSYYKDETLTRKWLENPAYPEYEEAKGVLVDYAMEYAKPASWYYVNNTTDFNSLLSSVLGDVWTGKITAEKAINDCFVALEEAHAGNN</sequence>
<dbReference type="Proteomes" id="UP000224460">
    <property type="component" value="Unassembled WGS sequence"/>
</dbReference>
<keyword evidence="2" id="KW-1185">Reference proteome</keyword>
<dbReference type="EMBL" id="PEDL01000022">
    <property type="protein sequence ID" value="PHV69629.1"/>
    <property type="molecule type" value="Genomic_DNA"/>
</dbReference>
<reference evidence="1" key="1">
    <citation type="submission" date="2017-10" db="EMBL/GenBank/DDBJ databases">
        <title>Genome sequence of cellulolytic Lachnospiraceae bacterium XHS1971 isolated from hotspring sediment.</title>
        <authorList>
            <person name="Vasudevan G."/>
            <person name="Joshi A.J."/>
            <person name="Hivarkar S."/>
            <person name="Lanjekar V.B."/>
            <person name="Dhakephalkar P.K."/>
            <person name="Dagar S."/>
        </authorList>
    </citation>
    <scope>NUCLEOTIDE SEQUENCE</scope>
    <source>
        <strain evidence="1">XHS1971</strain>
    </source>
</reference>
<accession>A0AC61D8P6</accession>
<name>A0AC61D8P6_9FIRM</name>
<gene>
    <name evidence="1" type="ORF">CS063_14805</name>
</gene>
<comment type="caution">
    <text evidence="1">The sequence shown here is derived from an EMBL/GenBank/DDBJ whole genome shotgun (WGS) entry which is preliminary data.</text>
</comment>
<proteinExistence type="predicted"/>
<evidence type="ECO:0000313" key="2">
    <source>
        <dbReference type="Proteomes" id="UP000224460"/>
    </source>
</evidence>
<organism evidence="1 2">
    <name type="scientific">Sporanaerobium hydrogeniformans</name>
    <dbReference type="NCBI Taxonomy" id="3072179"/>
    <lineage>
        <taxon>Bacteria</taxon>
        <taxon>Bacillati</taxon>
        <taxon>Bacillota</taxon>
        <taxon>Clostridia</taxon>
        <taxon>Lachnospirales</taxon>
        <taxon>Lachnospiraceae</taxon>
        <taxon>Sporanaerobium</taxon>
    </lineage>
</organism>